<dbReference type="CDD" id="cd01042">
    <property type="entry name" value="DMQH"/>
    <property type="match status" value="1"/>
</dbReference>
<evidence type="ECO:0000256" key="1">
    <source>
        <dbReference type="ARBA" id="ARBA00004749"/>
    </source>
</evidence>
<reference evidence="9 10" key="1">
    <citation type="journal article" date="2020" name="Microorganisms">
        <title>Osmotic Adaptation and Compatible Solute Biosynthesis of Phototrophic Bacteria as Revealed from Genome Analyses.</title>
        <authorList>
            <person name="Imhoff J.F."/>
            <person name="Rahn T."/>
            <person name="Kunzel S."/>
            <person name="Keller A."/>
            <person name="Neulinger S.C."/>
        </authorList>
    </citation>
    <scope>NUCLEOTIDE SEQUENCE [LARGE SCALE GENOMIC DNA]</scope>
    <source>
        <strain evidence="9 10">DSM 15382</strain>
    </source>
</reference>
<keyword evidence="10" id="KW-1185">Reference proteome</keyword>
<comment type="caution">
    <text evidence="9">The sequence shown here is derived from an EMBL/GenBank/DDBJ whole genome shotgun (WGS) entry which is preliminary data.</text>
</comment>
<dbReference type="PANTHER" id="PTHR11237">
    <property type="entry name" value="COENZYME Q10 BIOSYNTHESIS PROTEIN 7"/>
    <property type="match status" value="1"/>
</dbReference>
<dbReference type="Proteomes" id="UP000697995">
    <property type="component" value="Unassembled WGS sequence"/>
</dbReference>
<dbReference type="Gene3D" id="1.20.1260.10">
    <property type="match status" value="1"/>
</dbReference>
<keyword evidence="6" id="KW-0503">Monooxygenase</keyword>
<keyword evidence="5" id="KW-0408">Iron</keyword>
<evidence type="ECO:0000313" key="9">
    <source>
        <dbReference type="EMBL" id="MBK1659969.1"/>
    </source>
</evidence>
<evidence type="ECO:0000256" key="6">
    <source>
        <dbReference type="ARBA" id="ARBA00023033"/>
    </source>
</evidence>
<comment type="pathway">
    <text evidence="1">Cofactor biosynthesis; ubiquinone biosynthesis.</text>
</comment>
<feature type="compositionally biased region" description="Low complexity" evidence="8">
    <location>
        <begin position="18"/>
        <end position="27"/>
    </location>
</feature>
<evidence type="ECO:0000313" key="10">
    <source>
        <dbReference type="Proteomes" id="UP000697995"/>
    </source>
</evidence>
<keyword evidence="9" id="KW-0830">Ubiquinone</keyword>
<evidence type="ECO:0000256" key="5">
    <source>
        <dbReference type="ARBA" id="ARBA00023004"/>
    </source>
</evidence>
<proteinExistence type="predicted"/>
<evidence type="ECO:0000256" key="3">
    <source>
        <dbReference type="ARBA" id="ARBA00022723"/>
    </source>
</evidence>
<dbReference type="EMBL" id="NRSG01000137">
    <property type="protein sequence ID" value="MBK1659969.1"/>
    <property type="molecule type" value="Genomic_DNA"/>
</dbReference>
<accession>A0ABS1CZK3</accession>
<evidence type="ECO:0000256" key="4">
    <source>
        <dbReference type="ARBA" id="ARBA00023002"/>
    </source>
</evidence>
<dbReference type="InterPro" id="IPR011566">
    <property type="entry name" value="Ubq_synth_Coq7"/>
</dbReference>
<dbReference type="InterPro" id="IPR012347">
    <property type="entry name" value="Ferritin-like"/>
</dbReference>
<keyword evidence="2" id="KW-0831">Ubiquinone biosynthesis</keyword>
<dbReference type="SUPFAM" id="SSF47240">
    <property type="entry name" value="Ferritin-like"/>
    <property type="match status" value="1"/>
</dbReference>
<organism evidence="9 10">
    <name type="scientific">Paracraurococcus ruber</name>
    <dbReference type="NCBI Taxonomy" id="77675"/>
    <lineage>
        <taxon>Bacteria</taxon>
        <taxon>Pseudomonadati</taxon>
        <taxon>Pseudomonadota</taxon>
        <taxon>Alphaproteobacteria</taxon>
        <taxon>Acetobacterales</taxon>
        <taxon>Roseomonadaceae</taxon>
        <taxon>Paracraurococcus</taxon>
    </lineage>
</organism>
<name>A0ABS1CZK3_9PROT</name>
<dbReference type="InterPro" id="IPR009078">
    <property type="entry name" value="Ferritin-like_SF"/>
</dbReference>
<dbReference type="PANTHER" id="PTHR11237:SF4">
    <property type="entry name" value="5-DEMETHOXYUBIQUINONE HYDROXYLASE, MITOCHONDRIAL"/>
    <property type="match status" value="1"/>
</dbReference>
<gene>
    <name evidence="9" type="ORF">CKO45_17195</name>
</gene>
<evidence type="ECO:0000256" key="2">
    <source>
        <dbReference type="ARBA" id="ARBA00022688"/>
    </source>
</evidence>
<keyword evidence="7" id="KW-0472">Membrane</keyword>
<protein>
    <submittedName>
        <fullName evidence="9">Ubiquinone biosynthesis protein COQ7</fullName>
    </submittedName>
</protein>
<sequence length="208" mass="22041">MAAPCRAGRPAQLERMSATTAPTAAGPQPDIAIAPLLRRIPGLLGDLRSDHAGETGAVMIYRGILAAARDPAIRDFATRHLATESEHLRLLDALLAPGQRSLLLPVWRVAGFLTGFLPALAGPRATYATIEAVETFVDHHYEEQIAKLGREGEEGALRRLLETCQAEEVHHRDEAAALGGASAGPLLRAWARLVGTGSAAAVSAARRI</sequence>
<keyword evidence="3" id="KW-0479">Metal-binding</keyword>
<evidence type="ECO:0000256" key="7">
    <source>
        <dbReference type="ARBA" id="ARBA00023136"/>
    </source>
</evidence>
<dbReference type="Pfam" id="PF03232">
    <property type="entry name" value="COQ7"/>
    <property type="match status" value="1"/>
</dbReference>
<keyword evidence="4" id="KW-0560">Oxidoreductase</keyword>
<feature type="region of interest" description="Disordered" evidence="8">
    <location>
        <begin position="1"/>
        <end position="27"/>
    </location>
</feature>
<evidence type="ECO:0000256" key="8">
    <source>
        <dbReference type="SAM" id="MobiDB-lite"/>
    </source>
</evidence>